<proteinExistence type="inferred from homology"/>
<name>A0AAE1P8D6_9EUCA</name>
<evidence type="ECO:0000259" key="3">
    <source>
        <dbReference type="Pfam" id="PF00685"/>
    </source>
</evidence>
<dbReference type="AlphaFoldDB" id="A0AAE1P8D6"/>
<accession>A0AAE1P8D6</accession>
<sequence>MSKKRLLSGHEYEPMSEEWRARMRKDQEAYSDTILRVLPDGWLYPGAAPKFLDKIQNFDFRPDDVVVMTFPKAGTTWMQEMVWTMLHNPDLDNPLGELSIWHRSMDISFDMNCDGRTLNEMQMEAFAEAFEMMCPDQKEEDGVSLQMLEAIPGKRVIKCHYPLQLMPKDLLEKTK</sequence>
<reference evidence="4" key="1">
    <citation type="submission" date="2023-11" db="EMBL/GenBank/DDBJ databases">
        <title>Genome assemblies of two species of porcelain crab, Petrolisthes cinctipes and Petrolisthes manimaculis (Anomura: Porcellanidae).</title>
        <authorList>
            <person name="Angst P."/>
        </authorList>
    </citation>
    <scope>NUCLEOTIDE SEQUENCE</scope>
    <source>
        <strain evidence="4">PB745_02</strain>
        <tissue evidence="4">Gill</tissue>
    </source>
</reference>
<dbReference type="InterPro" id="IPR027417">
    <property type="entry name" value="P-loop_NTPase"/>
</dbReference>
<dbReference type="InterPro" id="IPR000863">
    <property type="entry name" value="Sulfotransferase_dom"/>
</dbReference>
<evidence type="ECO:0000256" key="2">
    <source>
        <dbReference type="ARBA" id="ARBA00022679"/>
    </source>
</evidence>
<dbReference type="Pfam" id="PF00685">
    <property type="entry name" value="Sulfotransfer_1"/>
    <property type="match status" value="1"/>
</dbReference>
<keyword evidence="2" id="KW-0808">Transferase</keyword>
<comment type="caution">
    <text evidence="4">The sequence shown here is derived from an EMBL/GenBank/DDBJ whole genome shotgun (WGS) entry which is preliminary data.</text>
</comment>
<evidence type="ECO:0000256" key="1">
    <source>
        <dbReference type="ARBA" id="ARBA00005771"/>
    </source>
</evidence>
<feature type="domain" description="Sulfotransferase" evidence="3">
    <location>
        <begin position="62"/>
        <end position="173"/>
    </location>
</feature>
<organism evidence="4 5">
    <name type="scientific">Petrolisthes manimaculis</name>
    <dbReference type="NCBI Taxonomy" id="1843537"/>
    <lineage>
        <taxon>Eukaryota</taxon>
        <taxon>Metazoa</taxon>
        <taxon>Ecdysozoa</taxon>
        <taxon>Arthropoda</taxon>
        <taxon>Crustacea</taxon>
        <taxon>Multicrustacea</taxon>
        <taxon>Malacostraca</taxon>
        <taxon>Eumalacostraca</taxon>
        <taxon>Eucarida</taxon>
        <taxon>Decapoda</taxon>
        <taxon>Pleocyemata</taxon>
        <taxon>Anomura</taxon>
        <taxon>Galatheoidea</taxon>
        <taxon>Porcellanidae</taxon>
        <taxon>Petrolisthes</taxon>
    </lineage>
</organism>
<comment type="similarity">
    <text evidence="1">Belongs to the sulfotransferase 1 family.</text>
</comment>
<keyword evidence="5" id="KW-1185">Reference proteome</keyword>
<evidence type="ECO:0000313" key="5">
    <source>
        <dbReference type="Proteomes" id="UP001292094"/>
    </source>
</evidence>
<protein>
    <recommendedName>
        <fullName evidence="3">Sulfotransferase domain-containing protein</fullName>
    </recommendedName>
</protein>
<dbReference type="SUPFAM" id="SSF52540">
    <property type="entry name" value="P-loop containing nucleoside triphosphate hydrolases"/>
    <property type="match status" value="1"/>
</dbReference>
<feature type="non-terminal residue" evidence="4">
    <location>
        <position position="1"/>
    </location>
</feature>
<gene>
    <name evidence="4" type="ORF">Pmani_024850</name>
</gene>
<dbReference type="GO" id="GO:0008146">
    <property type="term" value="F:sulfotransferase activity"/>
    <property type="evidence" value="ECO:0007669"/>
    <property type="project" value="InterPro"/>
</dbReference>
<dbReference type="PANTHER" id="PTHR11783">
    <property type="entry name" value="SULFOTRANSFERASE SULT"/>
    <property type="match status" value="1"/>
</dbReference>
<evidence type="ECO:0000313" key="4">
    <source>
        <dbReference type="EMBL" id="KAK4303106.1"/>
    </source>
</evidence>
<dbReference type="EMBL" id="JAWZYT010002614">
    <property type="protein sequence ID" value="KAK4303106.1"/>
    <property type="molecule type" value="Genomic_DNA"/>
</dbReference>
<dbReference type="Gene3D" id="3.40.50.300">
    <property type="entry name" value="P-loop containing nucleotide triphosphate hydrolases"/>
    <property type="match status" value="1"/>
</dbReference>
<dbReference type="Proteomes" id="UP001292094">
    <property type="component" value="Unassembled WGS sequence"/>
</dbReference>